<accession>C6X8Z4</accession>
<organism evidence="1 2">
    <name type="scientific">Methylovorus glucosotrophus (strain SIP3-4)</name>
    <dbReference type="NCBI Taxonomy" id="582744"/>
    <lineage>
        <taxon>Bacteria</taxon>
        <taxon>Pseudomonadati</taxon>
        <taxon>Pseudomonadota</taxon>
        <taxon>Betaproteobacteria</taxon>
        <taxon>Nitrosomonadales</taxon>
        <taxon>Methylophilaceae</taxon>
        <taxon>Methylovorus</taxon>
    </lineage>
</organism>
<protein>
    <submittedName>
        <fullName evidence="1">Uncharacterized protein</fullName>
    </submittedName>
</protein>
<dbReference type="AlphaFoldDB" id="C6X8Z4"/>
<dbReference type="RefSeq" id="WP_015829293.1">
    <property type="nucleotide sequence ID" value="NC_012969.1"/>
</dbReference>
<reference evidence="1 2" key="2">
    <citation type="journal article" date="2011" name="J. Bacteriol.">
        <title>Genomes of three methylotrophs from a single niche uncover genetic and metabolic divergence of Methylophilaceae.</title>
        <authorList>
            <person name="Lapidus A."/>
            <person name="Clum A."/>
            <person name="Labutti K."/>
            <person name="Kaluzhnaya M.G."/>
            <person name="Lim S."/>
            <person name="Beck D.A."/>
            <person name="Glavina Del Rio T."/>
            <person name="Nolan M."/>
            <person name="Mavromatis K."/>
            <person name="Huntemann M."/>
            <person name="Lucas S."/>
            <person name="Lidstrom M.E."/>
            <person name="Ivanova N."/>
            <person name="Chistoserdova L."/>
        </authorList>
    </citation>
    <scope>NUCLEOTIDE SEQUENCE [LARGE SCALE GENOMIC DNA]</scope>
    <source>
        <strain evidence="1 2">SIP3-4</strain>
    </source>
</reference>
<keyword evidence="2" id="KW-1185">Reference proteome</keyword>
<reference evidence="2" key="1">
    <citation type="submission" date="2009-07" db="EMBL/GenBank/DDBJ databases">
        <title>Complete sequence of chromosome of Methylovorus sp. SIP3-4.</title>
        <authorList>
            <person name="Lucas S."/>
            <person name="Copeland A."/>
            <person name="Lapidus A."/>
            <person name="Glavina del Rio T."/>
            <person name="Tice H."/>
            <person name="Bruce D."/>
            <person name="Goodwin L."/>
            <person name="Pitluck S."/>
            <person name="Clum A."/>
            <person name="Larimer F."/>
            <person name="Land M."/>
            <person name="Hauser L."/>
            <person name="Kyrpides N."/>
            <person name="Mikhailova N."/>
            <person name="Kayluzhnaya M."/>
            <person name="Chistoserdova L."/>
        </authorList>
    </citation>
    <scope>NUCLEOTIDE SEQUENCE [LARGE SCALE GENOMIC DNA]</scope>
    <source>
        <strain evidence="2">SIP3-4</strain>
    </source>
</reference>
<dbReference type="eggNOG" id="ENOG503356T">
    <property type="taxonomic scope" value="Bacteria"/>
</dbReference>
<dbReference type="Proteomes" id="UP000002743">
    <property type="component" value="Chromosome"/>
</dbReference>
<dbReference type="STRING" id="582744.Msip34_0366"/>
<name>C6X8Z4_METGS</name>
<dbReference type="HOGENOM" id="CLU_148730_0_0_4"/>
<dbReference type="KEGG" id="mei:Msip34_0366"/>
<proteinExistence type="predicted"/>
<evidence type="ECO:0000313" key="1">
    <source>
        <dbReference type="EMBL" id="ACT49614.1"/>
    </source>
</evidence>
<dbReference type="OrthoDB" id="582647at2"/>
<gene>
    <name evidence="1" type="ordered locus">Msip34_0366</name>
</gene>
<dbReference type="EMBL" id="CP001674">
    <property type="protein sequence ID" value="ACT49614.1"/>
    <property type="molecule type" value="Genomic_DNA"/>
</dbReference>
<sequence length="127" mass="14090">MQNFRASVQYNDLKGSVAADNADKNDAHKWLVENGYINDSEYVLGIRMWAGENQGTHRDPVSVTFLISELQGDRNIPEMVQASGEPLQVKEIRVDMNIADFFALFKRFEVTLSNGGLIEGKAIAANG</sequence>
<evidence type="ECO:0000313" key="2">
    <source>
        <dbReference type="Proteomes" id="UP000002743"/>
    </source>
</evidence>